<sequence length="201" mass="22629">MASLLPMEYMQKSGASTLMIQLAPQEHLWLIPRRPSRREQEQEVKAARVPELLIYNTTAADLSHPLRVPSVMVGRRGCRTQAQKPQQSELNHAVDVLPIQNRLNRCPDGSQSHLWHYPFFLSWPADHQIMINADSNTSSGSSVDRICKYPSCATSISPVSDHHDAKAGEADAAEEMRDSRHRRGKTQTALPDPPAQELRMF</sequence>
<feature type="compositionally biased region" description="Basic and acidic residues" evidence="1">
    <location>
        <begin position="160"/>
        <end position="178"/>
    </location>
</feature>
<name>F0UHF6_AJEC8</name>
<proteinExistence type="predicted"/>
<dbReference type="HOGENOM" id="CLU_1360064_0_0_1"/>
<organism evidence="3">
    <name type="scientific">Ajellomyces capsulatus (strain H88)</name>
    <name type="common">Darling's disease fungus</name>
    <name type="synonym">Histoplasma capsulatum</name>
    <dbReference type="NCBI Taxonomy" id="544711"/>
    <lineage>
        <taxon>Eukaryota</taxon>
        <taxon>Fungi</taxon>
        <taxon>Dikarya</taxon>
        <taxon>Ascomycota</taxon>
        <taxon>Pezizomycotina</taxon>
        <taxon>Eurotiomycetes</taxon>
        <taxon>Eurotiomycetidae</taxon>
        <taxon>Onygenales</taxon>
        <taxon>Ajellomycetaceae</taxon>
        <taxon>Histoplasma</taxon>
    </lineage>
</organism>
<feature type="region of interest" description="Disordered" evidence="1">
    <location>
        <begin position="158"/>
        <end position="201"/>
    </location>
</feature>
<reference evidence="3" key="1">
    <citation type="submission" date="2008-07" db="EMBL/GenBank/DDBJ databases">
        <title>Annotation of Ajellomyces capsulatus strain H88.</title>
        <authorList>
            <person name="Champion M."/>
            <person name="Cuomo C."/>
            <person name="Ma L.-J."/>
            <person name="Henn M.R."/>
            <person name="Sil A."/>
            <person name="Goldman B."/>
            <person name="Young S.K."/>
            <person name="Kodira C.D."/>
            <person name="Zeng Q."/>
            <person name="Koehrsen M."/>
            <person name="Alvarado L."/>
            <person name="Berlin A."/>
            <person name="Borenstein D."/>
            <person name="Chen Z."/>
            <person name="Engels R."/>
            <person name="Freedman E."/>
            <person name="Gellesch M."/>
            <person name="Goldberg J."/>
            <person name="Griggs A."/>
            <person name="Gujja S."/>
            <person name="Heiman D."/>
            <person name="Hepburn T."/>
            <person name="Howarth C."/>
            <person name="Jen D."/>
            <person name="Larson L."/>
            <person name="Lewis B."/>
            <person name="Mehta T."/>
            <person name="Park D."/>
            <person name="Pearson M."/>
            <person name="Roberts A."/>
            <person name="Saif S."/>
            <person name="Shea T."/>
            <person name="Shenoy N."/>
            <person name="Sisk P."/>
            <person name="Stolte C."/>
            <person name="Sykes S."/>
            <person name="Walk T."/>
            <person name="White J."/>
            <person name="Yandava C."/>
            <person name="Klein B."/>
            <person name="McEwen J.G."/>
            <person name="Puccia R."/>
            <person name="Goldman G.H."/>
            <person name="Felipe M.S."/>
            <person name="Nino-Vega G."/>
            <person name="San-Blas G."/>
            <person name="Taylor J."/>
            <person name="Mendoza L."/>
            <person name="Galagan J."/>
            <person name="Nusbaum C."/>
            <person name="Birren B."/>
        </authorList>
    </citation>
    <scope>NUCLEOTIDE SEQUENCE [LARGE SCALE GENOMIC DNA]</scope>
    <source>
        <strain evidence="3">H88</strain>
    </source>
</reference>
<accession>F0UHF6</accession>
<dbReference type="AlphaFoldDB" id="F0UHF6"/>
<evidence type="ECO:0000313" key="3">
    <source>
        <dbReference type="Proteomes" id="UP000008142"/>
    </source>
</evidence>
<dbReference type="EMBL" id="DS990638">
    <property type="protein sequence ID" value="EGC45290.1"/>
    <property type="molecule type" value="Genomic_DNA"/>
</dbReference>
<dbReference type="OrthoDB" id="10620249at2759"/>
<evidence type="ECO:0000313" key="2">
    <source>
        <dbReference type="EMBL" id="EGC45290.1"/>
    </source>
</evidence>
<protein>
    <submittedName>
        <fullName evidence="2">Predicted protein</fullName>
    </submittedName>
</protein>
<dbReference type="Proteomes" id="UP000008142">
    <property type="component" value="Unassembled WGS sequence"/>
</dbReference>
<dbReference type="VEuPathDB" id="FungiDB:I7I53_08857"/>
<gene>
    <name evidence="2" type="ORF">HCEG_04505</name>
</gene>
<evidence type="ECO:0000256" key="1">
    <source>
        <dbReference type="SAM" id="MobiDB-lite"/>
    </source>
</evidence>